<evidence type="ECO:0000256" key="3">
    <source>
        <dbReference type="ARBA" id="ARBA00022438"/>
    </source>
</evidence>
<evidence type="ECO:0000256" key="1">
    <source>
        <dbReference type="ARBA" id="ARBA00000098"/>
    </source>
</evidence>
<comment type="catalytic activity">
    <reaction evidence="1">
        <text>Release of an N-terminal amino acid, Xaa-|-Yaa- from a peptide, amide or arylamide. Xaa is preferably Ala, but may be most amino acids including Pro (slow action). When a terminal hydrophobic residue is followed by a prolyl residue, the two may be released as an intact Xaa-Pro dipeptide.</text>
        <dbReference type="EC" id="3.4.11.2"/>
    </reaction>
</comment>
<dbReference type="InterPro" id="IPR001930">
    <property type="entry name" value="Peptidase_M1"/>
</dbReference>
<keyword evidence="3 12" id="KW-0031">Aminopeptidase</keyword>
<feature type="domain" description="Peptidase M1 membrane alanine aminopeptidase" evidence="13">
    <location>
        <begin position="326"/>
        <end position="543"/>
    </location>
</feature>
<evidence type="ECO:0000256" key="4">
    <source>
        <dbReference type="ARBA" id="ARBA00022670"/>
    </source>
</evidence>
<feature type="binding site" evidence="10">
    <location>
        <position position="401"/>
    </location>
    <ligand>
        <name>Zn(2+)</name>
        <dbReference type="ChEBI" id="CHEBI:29105"/>
        <note>catalytic</note>
    </ligand>
</feature>
<evidence type="ECO:0000313" key="16">
    <source>
        <dbReference type="Proteomes" id="UP000215158"/>
    </source>
</evidence>
<proteinExistence type="inferred from homology"/>
<dbReference type="InterPro" id="IPR045357">
    <property type="entry name" value="Aminopeptidase_N-like_N"/>
</dbReference>
<dbReference type="Gene3D" id="1.10.390.10">
    <property type="entry name" value="Neutral Protease Domain 2"/>
    <property type="match status" value="1"/>
</dbReference>
<dbReference type="AlphaFoldDB" id="A0A248VQA0"/>
<evidence type="ECO:0000256" key="12">
    <source>
        <dbReference type="RuleBase" id="RU364040"/>
    </source>
</evidence>
<evidence type="ECO:0000256" key="11">
    <source>
        <dbReference type="PIRSR" id="PIRSR634016-4"/>
    </source>
</evidence>
<dbReference type="GO" id="GO:0016285">
    <property type="term" value="F:alanyl aminopeptidase activity"/>
    <property type="evidence" value="ECO:0007669"/>
    <property type="project" value="UniProtKB-EC"/>
</dbReference>
<dbReference type="InterPro" id="IPR027268">
    <property type="entry name" value="Peptidase_M4/M1_CTD_sf"/>
</dbReference>
<dbReference type="GO" id="GO:0005615">
    <property type="term" value="C:extracellular space"/>
    <property type="evidence" value="ECO:0007669"/>
    <property type="project" value="TreeGrafter"/>
</dbReference>
<dbReference type="PANTHER" id="PTHR11533:SF174">
    <property type="entry name" value="PUROMYCIN-SENSITIVE AMINOPEPTIDASE-RELATED"/>
    <property type="match status" value="1"/>
</dbReference>
<dbReference type="PANTHER" id="PTHR11533">
    <property type="entry name" value="PROTEASE M1 ZINC METALLOPROTEASE"/>
    <property type="match status" value="1"/>
</dbReference>
<keyword evidence="6 12" id="KW-0378">Hydrolase</keyword>
<evidence type="ECO:0000256" key="7">
    <source>
        <dbReference type="ARBA" id="ARBA00022833"/>
    </source>
</evidence>
<dbReference type="KEGG" id="parb:CJU94_22805"/>
<comment type="similarity">
    <text evidence="2 12">Belongs to the peptidase M1 family.</text>
</comment>
<feature type="site" description="Transition state stabilizer" evidence="11">
    <location>
        <position position="488"/>
    </location>
</feature>
<dbReference type="Gene3D" id="2.60.40.1730">
    <property type="entry name" value="tricorn interacting facor f3 domain"/>
    <property type="match status" value="1"/>
</dbReference>
<feature type="domain" description="Aminopeptidase N-like N-terminal" evidence="14">
    <location>
        <begin position="79"/>
        <end position="284"/>
    </location>
</feature>
<dbReference type="PRINTS" id="PR00756">
    <property type="entry name" value="ALADIPTASE"/>
</dbReference>
<evidence type="ECO:0000313" key="15">
    <source>
        <dbReference type="EMBL" id="ASW01043.1"/>
    </source>
</evidence>
<dbReference type="InterPro" id="IPR014782">
    <property type="entry name" value="Peptidase_M1_dom"/>
</dbReference>
<evidence type="ECO:0000259" key="13">
    <source>
        <dbReference type="Pfam" id="PF01433"/>
    </source>
</evidence>
<feature type="binding site" evidence="10">
    <location>
        <position position="405"/>
    </location>
    <ligand>
        <name>Zn(2+)</name>
        <dbReference type="ChEBI" id="CHEBI:29105"/>
        <note>catalytic</note>
    </ligand>
</feature>
<evidence type="ECO:0000256" key="8">
    <source>
        <dbReference type="ARBA" id="ARBA00023049"/>
    </source>
</evidence>
<keyword evidence="5 10" id="KW-0479">Metal-binding</keyword>
<dbReference type="InterPro" id="IPR034016">
    <property type="entry name" value="M1_APN-typ"/>
</dbReference>
<evidence type="ECO:0000256" key="9">
    <source>
        <dbReference type="PIRSR" id="PIRSR634016-1"/>
    </source>
</evidence>
<accession>A0A248VQA0</accession>
<dbReference type="CDD" id="cd09601">
    <property type="entry name" value="M1_APN-Q_like"/>
    <property type="match status" value="1"/>
</dbReference>
<gene>
    <name evidence="15" type="ORF">CJU94_22805</name>
</gene>
<dbReference type="GO" id="GO:0070006">
    <property type="term" value="F:metalloaminopeptidase activity"/>
    <property type="evidence" value="ECO:0007669"/>
    <property type="project" value="TreeGrafter"/>
</dbReference>
<dbReference type="Pfam" id="PF17900">
    <property type="entry name" value="Peptidase_M1_N"/>
    <property type="match status" value="1"/>
</dbReference>
<dbReference type="GO" id="GO:0042277">
    <property type="term" value="F:peptide binding"/>
    <property type="evidence" value="ECO:0007669"/>
    <property type="project" value="TreeGrafter"/>
</dbReference>
<dbReference type="GO" id="GO:0005737">
    <property type="term" value="C:cytoplasm"/>
    <property type="evidence" value="ECO:0007669"/>
    <property type="project" value="TreeGrafter"/>
</dbReference>
<dbReference type="SUPFAM" id="SSF55486">
    <property type="entry name" value="Metalloproteases ('zincins'), catalytic domain"/>
    <property type="match status" value="1"/>
</dbReference>
<keyword evidence="4 12" id="KW-0645">Protease</keyword>
<dbReference type="OrthoDB" id="100605at2"/>
<reference evidence="15 16" key="1">
    <citation type="submission" date="2017-08" db="EMBL/GenBank/DDBJ databases">
        <title>Identification and genetic characteristics of simultaneous BTEX- and naphthalene-degrading Paraburkholderia sp. BN5 isolated from petroleum-contaminated soil.</title>
        <authorList>
            <person name="Lee Y."/>
            <person name="Jeon C.O."/>
        </authorList>
    </citation>
    <scope>NUCLEOTIDE SEQUENCE [LARGE SCALE GENOMIC DNA]</scope>
    <source>
        <strain evidence="15 16">BN5</strain>
    </source>
</reference>
<dbReference type="GO" id="GO:0043171">
    <property type="term" value="P:peptide catabolic process"/>
    <property type="evidence" value="ECO:0007669"/>
    <property type="project" value="TreeGrafter"/>
</dbReference>
<dbReference type="GO" id="GO:0006508">
    <property type="term" value="P:proteolysis"/>
    <property type="evidence" value="ECO:0007669"/>
    <property type="project" value="UniProtKB-KW"/>
</dbReference>
<keyword evidence="16" id="KW-1185">Reference proteome</keyword>
<dbReference type="EMBL" id="CP022990">
    <property type="protein sequence ID" value="ASW01043.1"/>
    <property type="molecule type" value="Genomic_DNA"/>
</dbReference>
<evidence type="ECO:0000256" key="5">
    <source>
        <dbReference type="ARBA" id="ARBA00022723"/>
    </source>
</evidence>
<evidence type="ECO:0000256" key="10">
    <source>
        <dbReference type="PIRSR" id="PIRSR634016-3"/>
    </source>
</evidence>
<feature type="binding site" evidence="10">
    <location>
        <position position="424"/>
    </location>
    <ligand>
        <name>Zn(2+)</name>
        <dbReference type="ChEBI" id="CHEBI:29105"/>
        <note>catalytic</note>
    </ligand>
</feature>
<evidence type="ECO:0000259" key="14">
    <source>
        <dbReference type="Pfam" id="PF17900"/>
    </source>
</evidence>
<dbReference type="GO" id="GO:0016020">
    <property type="term" value="C:membrane"/>
    <property type="evidence" value="ECO:0007669"/>
    <property type="project" value="TreeGrafter"/>
</dbReference>
<feature type="active site" description="Proton acceptor" evidence="9">
    <location>
        <position position="402"/>
    </location>
</feature>
<dbReference type="InterPro" id="IPR050344">
    <property type="entry name" value="Peptidase_M1_aminopeptidases"/>
</dbReference>
<organism evidence="15 16">
    <name type="scientific">Paraburkholderia aromaticivorans</name>
    <dbReference type="NCBI Taxonomy" id="2026199"/>
    <lineage>
        <taxon>Bacteria</taxon>
        <taxon>Pseudomonadati</taxon>
        <taxon>Pseudomonadota</taxon>
        <taxon>Betaproteobacteria</taxon>
        <taxon>Burkholderiales</taxon>
        <taxon>Burkholderiaceae</taxon>
        <taxon>Paraburkholderia</taxon>
    </lineage>
</organism>
<keyword evidence="7 10" id="KW-0862">Zinc</keyword>
<dbReference type="InterPro" id="IPR042097">
    <property type="entry name" value="Aminopeptidase_N-like_N_sf"/>
</dbReference>
<dbReference type="Proteomes" id="UP000215158">
    <property type="component" value="Chromosome 2"/>
</dbReference>
<dbReference type="SUPFAM" id="SSF63737">
    <property type="entry name" value="Leukotriene A4 hydrolase N-terminal domain"/>
    <property type="match status" value="1"/>
</dbReference>
<sequence>MRINFRLQIQCLALAGIVVLAGCGGSDGSSSLTSKSGQTPTAAPAASEVALTPPAAPVVADTSINKTVPPVELPDTVTPVNYKLWFRPNPALSSFDGRADVQIKVQKAVNAITIAGHRIKFTNGTITLQPGNIPLIATPQDDGDFYQLRPVSGQIAAGNYSLHMEWSGIINFKTYDDPVAKTGGSCGDDPYPGCSAAEGVFRVDLKSTDGTTSGAILTQGESNLARQWFPGWDEPAFRPTYEVSAEVPQNWNVVSNAAEKPAVNVDAGYKLVSFEKTPPMPSYLLFFGGGQFDILEDDFSSPLPDGKGLHLRIFTPPGMRDWAKPAMQQTKQALDYYYRYTGIPLPLTKFDTIAANDAFKEQKDLNFGGMENWGAILEFADDILPAPGTTMSDYGVTVLTHEAAHQWFGDLVTLDWWDDVWLNESFATFFENKTKVRFFPDRFSWVDDVKNKYAVINADLKSTSFPVQPNFNGWASNDFVLSASAFTYDKGGHVLKMLENYLGEEVMRQGLQSYLADYSLGNVTPKRLWDELAKVSGQPMVAIGDSFVRQTGVPLISLDTQCDLTTNQTVVTLKQQPFPNQNQYPGTQWTIPLTLAYGDGLTSRKTVAMKDTQTQVRLNGCSAVLADPSGLDYYVTNYGNNAWSQLLAQGNALKDPVLLTSLQLEAKLLVKNGLADPSRATSIGSLSPAAAPLAHQLLMTAPTTQSLRPAIRYQGKLRQKQPSQQAQ</sequence>
<evidence type="ECO:0000256" key="2">
    <source>
        <dbReference type="ARBA" id="ARBA00010136"/>
    </source>
</evidence>
<protein>
    <recommendedName>
        <fullName evidence="12">Aminopeptidase</fullName>
        <ecNumber evidence="12">3.4.11.-</ecNumber>
    </recommendedName>
</protein>
<name>A0A248VQA0_9BURK</name>
<dbReference type="GO" id="GO:0008270">
    <property type="term" value="F:zinc ion binding"/>
    <property type="evidence" value="ECO:0007669"/>
    <property type="project" value="UniProtKB-UniRule"/>
</dbReference>
<dbReference type="PROSITE" id="PS51257">
    <property type="entry name" value="PROKAR_LIPOPROTEIN"/>
    <property type="match status" value="1"/>
</dbReference>
<comment type="cofactor">
    <cofactor evidence="10 12">
        <name>Zn(2+)</name>
        <dbReference type="ChEBI" id="CHEBI:29105"/>
    </cofactor>
    <text evidence="10 12">Binds 1 zinc ion per subunit.</text>
</comment>
<dbReference type="RefSeq" id="WP_095420953.1">
    <property type="nucleotide sequence ID" value="NZ_CP022990.1"/>
</dbReference>
<keyword evidence="8 12" id="KW-0482">Metalloprotease</keyword>
<dbReference type="Pfam" id="PF01433">
    <property type="entry name" value="Peptidase_M1"/>
    <property type="match status" value="1"/>
</dbReference>
<dbReference type="EC" id="3.4.11.-" evidence="12"/>
<evidence type="ECO:0000256" key="6">
    <source>
        <dbReference type="ARBA" id="ARBA00022801"/>
    </source>
</evidence>